<keyword evidence="2" id="KW-1185">Reference proteome</keyword>
<comment type="caution">
    <text evidence="1">The sequence shown here is derived from an EMBL/GenBank/DDBJ whole genome shotgun (WGS) entry which is preliminary data.</text>
</comment>
<reference evidence="1" key="1">
    <citation type="journal article" date="2023" name="Genome Biol. Evol.">
        <title>First Whole Genome Sequence and Flow Cytometry Genome Size Data for the Lichen-Forming Fungus Ramalina farinacea (Ascomycota).</title>
        <authorList>
            <person name="Llewellyn T."/>
            <person name="Mian S."/>
            <person name="Hill R."/>
            <person name="Leitch I.J."/>
            <person name="Gaya E."/>
        </authorList>
    </citation>
    <scope>NUCLEOTIDE SEQUENCE</scope>
    <source>
        <strain evidence="1">LIQ254RAFAR</strain>
    </source>
</reference>
<sequence length="119" mass="14064">MLRLMLKRISYYTAGCFLAWAAQTEWSIYRYKRCEREYAERQEHARIIQQAFAQKMEECHDIEFKDCREKERRNIIESVPIAEQAGKLLELERQSDILKAVRAKERAARDSGNGTVHPS</sequence>
<organism evidence="1 2">
    <name type="scientific">Ramalina farinacea</name>
    <dbReference type="NCBI Taxonomy" id="258253"/>
    <lineage>
        <taxon>Eukaryota</taxon>
        <taxon>Fungi</taxon>
        <taxon>Dikarya</taxon>
        <taxon>Ascomycota</taxon>
        <taxon>Pezizomycotina</taxon>
        <taxon>Lecanoromycetes</taxon>
        <taxon>OSLEUM clade</taxon>
        <taxon>Lecanoromycetidae</taxon>
        <taxon>Lecanorales</taxon>
        <taxon>Lecanorineae</taxon>
        <taxon>Ramalinaceae</taxon>
        <taxon>Ramalina</taxon>
    </lineage>
</organism>
<name>A0AA43QST9_9LECA</name>
<proteinExistence type="predicted"/>
<evidence type="ECO:0000313" key="2">
    <source>
        <dbReference type="Proteomes" id="UP001161017"/>
    </source>
</evidence>
<gene>
    <name evidence="1" type="ORF">OHK93_002129</name>
</gene>
<evidence type="ECO:0000313" key="1">
    <source>
        <dbReference type="EMBL" id="MDI1490924.1"/>
    </source>
</evidence>
<accession>A0AA43QST9</accession>
<protein>
    <submittedName>
        <fullName evidence="1">Uncharacterized protein</fullName>
    </submittedName>
</protein>
<dbReference type="AlphaFoldDB" id="A0AA43QST9"/>
<dbReference type="EMBL" id="JAPUFD010000013">
    <property type="protein sequence ID" value="MDI1490924.1"/>
    <property type="molecule type" value="Genomic_DNA"/>
</dbReference>
<dbReference type="Proteomes" id="UP001161017">
    <property type="component" value="Unassembled WGS sequence"/>
</dbReference>